<protein>
    <submittedName>
        <fullName evidence="2">XRE family transcriptional regulator</fullName>
    </submittedName>
</protein>
<comment type="caution">
    <text evidence="2">The sequence shown here is derived from an EMBL/GenBank/DDBJ whole genome shotgun (WGS) entry which is preliminary data.</text>
</comment>
<sequence length="109" mass="12001">MKQTRQHSDPLTDATFDAPSLAETLGRNVKALRKDERITKTRFAAMVGIGRPLLNKIENGTANVRLSLVEELASALDTTPHFLLFGTQGISNAPEFPPTSPNWPLEPYV</sequence>
<dbReference type="InterPro" id="IPR001387">
    <property type="entry name" value="Cro/C1-type_HTH"/>
</dbReference>
<evidence type="ECO:0000313" key="3">
    <source>
        <dbReference type="Proteomes" id="UP000293345"/>
    </source>
</evidence>
<proteinExistence type="predicted"/>
<evidence type="ECO:0000259" key="1">
    <source>
        <dbReference type="PROSITE" id="PS50943"/>
    </source>
</evidence>
<gene>
    <name evidence="2" type="ORF">ET524_04975</name>
</gene>
<dbReference type="AlphaFoldDB" id="A0A4V1QTW7"/>
<dbReference type="PROSITE" id="PS50943">
    <property type="entry name" value="HTH_CROC1"/>
    <property type="match status" value="1"/>
</dbReference>
<organism evidence="2 3">
    <name type="scientific">Senegalimassilia faecalis</name>
    <dbReference type="NCBI Taxonomy" id="2509433"/>
    <lineage>
        <taxon>Bacteria</taxon>
        <taxon>Bacillati</taxon>
        <taxon>Actinomycetota</taxon>
        <taxon>Coriobacteriia</taxon>
        <taxon>Coriobacteriales</taxon>
        <taxon>Coriobacteriaceae</taxon>
        <taxon>Senegalimassilia</taxon>
    </lineage>
</organism>
<dbReference type="Proteomes" id="UP000293345">
    <property type="component" value="Unassembled WGS sequence"/>
</dbReference>
<keyword evidence="3" id="KW-1185">Reference proteome</keyword>
<dbReference type="SMART" id="SM00530">
    <property type="entry name" value="HTH_XRE"/>
    <property type="match status" value="1"/>
</dbReference>
<dbReference type="Gene3D" id="1.10.260.40">
    <property type="entry name" value="lambda repressor-like DNA-binding domains"/>
    <property type="match status" value="1"/>
</dbReference>
<dbReference type="GO" id="GO:0003677">
    <property type="term" value="F:DNA binding"/>
    <property type="evidence" value="ECO:0007669"/>
    <property type="project" value="InterPro"/>
</dbReference>
<accession>A0A4V1QTW7</accession>
<dbReference type="RefSeq" id="WP_129423749.1">
    <property type="nucleotide sequence ID" value="NZ_SDPW01000001.1"/>
</dbReference>
<dbReference type="Pfam" id="PF01381">
    <property type="entry name" value="HTH_3"/>
    <property type="match status" value="1"/>
</dbReference>
<dbReference type="CDD" id="cd00093">
    <property type="entry name" value="HTH_XRE"/>
    <property type="match status" value="1"/>
</dbReference>
<dbReference type="OrthoDB" id="3197401at2"/>
<evidence type="ECO:0000313" key="2">
    <source>
        <dbReference type="EMBL" id="RXZ53907.1"/>
    </source>
</evidence>
<feature type="domain" description="HTH cro/C1-type" evidence="1">
    <location>
        <begin position="29"/>
        <end position="83"/>
    </location>
</feature>
<reference evidence="2 3" key="1">
    <citation type="submission" date="2019-01" db="EMBL/GenBank/DDBJ databases">
        <title>Senegalimassilia sp. nov. KGMB04484 isolated human feces.</title>
        <authorList>
            <person name="Han K.-I."/>
            <person name="Kim J.-S."/>
            <person name="Lee K.C."/>
            <person name="Suh M.K."/>
            <person name="Eom M.K."/>
            <person name="Lee J.H."/>
            <person name="Park S.-H."/>
            <person name="Kang S.W."/>
            <person name="Park J.-E."/>
            <person name="Oh B.S."/>
            <person name="Yu S.Y."/>
            <person name="Choi S.-H."/>
            <person name="Lee D.H."/>
            <person name="Yoon H."/>
            <person name="Kim B.-Y."/>
            <person name="Lee J.H."/>
            <person name="Lee J.-S."/>
        </authorList>
    </citation>
    <scope>NUCLEOTIDE SEQUENCE [LARGE SCALE GENOMIC DNA]</scope>
    <source>
        <strain evidence="2 3">KGMB04484</strain>
    </source>
</reference>
<name>A0A4V1QTW7_9ACTN</name>
<dbReference type="SUPFAM" id="SSF47413">
    <property type="entry name" value="lambda repressor-like DNA-binding domains"/>
    <property type="match status" value="1"/>
</dbReference>
<dbReference type="InterPro" id="IPR010982">
    <property type="entry name" value="Lambda_DNA-bd_dom_sf"/>
</dbReference>
<dbReference type="EMBL" id="SDPW01000001">
    <property type="protein sequence ID" value="RXZ53907.1"/>
    <property type="molecule type" value="Genomic_DNA"/>
</dbReference>